<dbReference type="AlphaFoldDB" id="A0A3N4LX08"/>
<evidence type="ECO:0000313" key="3">
    <source>
        <dbReference type="Proteomes" id="UP000267821"/>
    </source>
</evidence>
<feature type="region of interest" description="Disordered" evidence="1">
    <location>
        <begin position="1"/>
        <end position="60"/>
    </location>
</feature>
<organism evidence="2 3">
    <name type="scientific">Terfezia boudieri ATCC MYA-4762</name>
    <dbReference type="NCBI Taxonomy" id="1051890"/>
    <lineage>
        <taxon>Eukaryota</taxon>
        <taxon>Fungi</taxon>
        <taxon>Dikarya</taxon>
        <taxon>Ascomycota</taxon>
        <taxon>Pezizomycotina</taxon>
        <taxon>Pezizomycetes</taxon>
        <taxon>Pezizales</taxon>
        <taxon>Pezizaceae</taxon>
        <taxon>Terfezia</taxon>
    </lineage>
</organism>
<evidence type="ECO:0000313" key="2">
    <source>
        <dbReference type="EMBL" id="RPB25191.1"/>
    </source>
</evidence>
<feature type="compositionally biased region" description="Basic residues" evidence="1">
    <location>
        <begin position="31"/>
        <end position="41"/>
    </location>
</feature>
<evidence type="ECO:0000256" key="1">
    <source>
        <dbReference type="SAM" id="MobiDB-lite"/>
    </source>
</evidence>
<sequence length="173" mass="18986">MSDSQAKTPAEQTLPVGSAPATHAGEGKNQKPQRTRKRKARTQSPCASSEKILDEFQSMDTHRPYVDSSEVLAGQLPQSKSNTPRTFQLPKAKRLKSQKCTSSYGLEILKNTHADILSEPCPIVAKVMMESFSGTRVVQDDNAMVRLTKAKDCLSQFDTDFLSELGNGDKIEG</sequence>
<dbReference type="InParanoid" id="A0A3N4LX08"/>
<dbReference type="Proteomes" id="UP000267821">
    <property type="component" value="Unassembled WGS sequence"/>
</dbReference>
<keyword evidence="3" id="KW-1185">Reference proteome</keyword>
<feature type="compositionally biased region" description="Polar residues" evidence="1">
    <location>
        <begin position="1"/>
        <end position="11"/>
    </location>
</feature>
<dbReference type="OrthoDB" id="10314302at2759"/>
<dbReference type="EMBL" id="ML121538">
    <property type="protein sequence ID" value="RPB25191.1"/>
    <property type="molecule type" value="Genomic_DNA"/>
</dbReference>
<accession>A0A3N4LX08</accession>
<gene>
    <name evidence="2" type="ORF">L211DRAFT_101710</name>
</gene>
<proteinExistence type="predicted"/>
<reference evidence="2 3" key="1">
    <citation type="journal article" date="2018" name="Nat. Ecol. Evol.">
        <title>Pezizomycetes genomes reveal the molecular basis of ectomycorrhizal truffle lifestyle.</title>
        <authorList>
            <person name="Murat C."/>
            <person name="Payen T."/>
            <person name="Noel B."/>
            <person name="Kuo A."/>
            <person name="Morin E."/>
            <person name="Chen J."/>
            <person name="Kohler A."/>
            <person name="Krizsan K."/>
            <person name="Balestrini R."/>
            <person name="Da Silva C."/>
            <person name="Montanini B."/>
            <person name="Hainaut M."/>
            <person name="Levati E."/>
            <person name="Barry K.W."/>
            <person name="Belfiori B."/>
            <person name="Cichocki N."/>
            <person name="Clum A."/>
            <person name="Dockter R.B."/>
            <person name="Fauchery L."/>
            <person name="Guy J."/>
            <person name="Iotti M."/>
            <person name="Le Tacon F."/>
            <person name="Lindquist E.A."/>
            <person name="Lipzen A."/>
            <person name="Malagnac F."/>
            <person name="Mello A."/>
            <person name="Molinier V."/>
            <person name="Miyauchi S."/>
            <person name="Poulain J."/>
            <person name="Riccioni C."/>
            <person name="Rubini A."/>
            <person name="Sitrit Y."/>
            <person name="Splivallo R."/>
            <person name="Traeger S."/>
            <person name="Wang M."/>
            <person name="Zifcakova L."/>
            <person name="Wipf D."/>
            <person name="Zambonelli A."/>
            <person name="Paolocci F."/>
            <person name="Nowrousian M."/>
            <person name="Ottonello S."/>
            <person name="Baldrian P."/>
            <person name="Spatafora J.W."/>
            <person name="Henrissat B."/>
            <person name="Nagy L.G."/>
            <person name="Aury J.M."/>
            <person name="Wincker P."/>
            <person name="Grigoriev I.V."/>
            <person name="Bonfante P."/>
            <person name="Martin F.M."/>
        </authorList>
    </citation>
    <scope>NUCLEOTIDE SEQUENCE [LARGE SCALE GENOMIC DNA]</scope>
    <source>
        <strain evidence="2 3">ATCC MYA-4762</strain>
    </source>
</reference>
<name>A0A3N4LX08_9PEZI</name>
<protein>
    <submittedName>
        <fullName evidence="2">Uncharacterized protein</fullName>
    </submittedName>
</protein>